<dbReference type="GO" id="GO:0046872">
    <property type="term" value="F:metal ion binding"/>
    <property type="evidence" value="ECO:0007669"/>
    <property type="project" value="UniProtKB-KW"/>
</dbReference>
<evidence type="ECO:0000256" key="4">
    <source>
        <dbReference type="ARBA" id="ARBA00022833"/>
    </source>
</evidence>
<evidence type="ECO:0000256" key="5">
    <source>
        <dbReference type="ARBA" id="ARBA00023049"/>
    </source>
</evidence>
<dbReference type="InterPro" id="IPR001405">
    <property type="entry name" value="UPF0758"/>
</dbReference>
<dbReference type="InterPro" id="IPR037518">
    <property type="entry name" value="MPN"/>
</dbReference>
<dbReference type="RefSeq" id="WP_192111379.1">
    <property type="nucleotide sequence ID" value="NZ_CABUEN010000004.1"/>
</dbReference>
<keyword evidence="4" id="KW-0862">Zinc</keyword>
<dbReference type="PANTHER" id="PTHR30471:SF3">
    <property type="entry name" value="UPF0758 PROTEIN YEES-RELATED"/>
    <property type="match status" value="1"/>
</dbReference>
<sequence length="230" mass="25708">MTAKPTSTPPTSLGHRERLRQRLELEPTAVADYEVLELLLGYGLTRKDTKPLAKELIQKFGSIRGALDARPEELLQVPGFGPGLLALWRVLGETRARYAAAELRQKEVLATPEAVARMAQARLGTSPHEECWLALVDRRNRLMAWERLRRGGIAEVSIYPRDVLEAALLRKASGIILVHNHPGGNPGPSQEDRLLTEELQRLAPRMGLRFLDHVIVTDGDCYSITQSQRI</sequence>
<dbReference type="Pfam" id="PF20582">
    <property type="entry name" value="UPF0758_N"/>
    <property type="match status" value="1"/>
</dbReference>
<comment type="similarity">
    <text evidence="6">Belongs to the UPF0758 family.</text>
</comment>
<dbReference type="CDD" id="cd08071">
    <property type="entry name" value="MPN_DUF2466"/>
    <property type="match status" value="1"/>
</dbReference>
<reference evidence="8" key="1">
    <citation type="submission" date="2016-04" db="EMBL/GenBank/DDBJ databases">
        <authorList>
            <person name="Evans L.H."/>
            <person name="Alamgir A."/>
            <person name="Owens N."/>
            <person name="Weber N.D."/>
            <person name="Virtaneva K."/>
            <person name="Barbian K."/>
            <person name="Babar A."/>
            <person name="Rosenke K."/>
        </authorList>
    </citation>
    <scope>NUCLEOTIDE SEQUENCE</scope>
    <source>
        <strain evidence="8">92-2</strain>
    </source>
</reference>
<evidence type="ECO:0000256" key="6">
    <source>
        <dbReference type="RuleBase" id="RU003797"/>
    </source>
</evidence>
<dbReference type="InterPro" id="IPR025657">
    <property type="entry name" value="RadC_JAB"/>
</dbReference>
<feature type="domain" description="MPN" evidence="7">
    <location>
        <begin position="108"/>
        <end position="230"/>
    </location>
</feature>
<evidence type="ECO:0000256" key="3">
    <source>
        <dbReference type="ARBA" id="ARBA00022801"/>
    </source>
</evidence>
<dbReference type="PANTHER" id="PTHR30471">
    <property type="entry name" value="DNA REPAIR PROTEIN RADC"/>
    <property type="match status" value="1"/>
</dbReference>
<evidence type="ECO:0000256" key="1">
    <source>
        <dbReference type="ARBA" id="ARBA00022670"/>
    </source>
</evidence>
<dbReference type="AlphaFoldDB" id="A0A212J390"/>
<organism evidence="8">
    <name type="scientific">uncultured Desulfovibrio sp</name>
    <dbReference type="NCBI Taxonomy" id="167968"/>
    <lineage>
        <taxon>Bacteria</taxon>
        <taxon>Pseudomonadati</taxon>
        <taxon>Thermodesulfobacteriota</taxon>
        <taxon>Desulfovibrionia</taxon>
        <taxon>Desulfovibrionales</taxon>
        <taxon>Desulfovibrionaceae</taxon>
        <taxon>Desulfovibrio</taxon>
        <taxon>environmental samples</taxon>
    </lineage>
</organism>
<gene>
    <name evidence="8" type="ORF">KM92DES2_10461</name>
</gene>
<name>A0A212J390_9BACT</name>
<evidence type="ECO:0000256" key="2">
    <source>
        <dbReference type="ARBA" id="ARBA00022723"/>
    </source>
</evidence>
<keyword evidence="5" id="KW-0482">Metalloprotease</keyword>
<dbReference type="InterPro" id="IPR046778">
    <property type="entry name" value="UPF0758_N"/>
</dbReference>
<dbReference type="SUPFAM" id="SSF47781">
    <property type="entry name" value="RuvA domain 2-like"/>
    <property type="match status" value="1"/>
</dbReference>
<dbReference type="InterPro" id="IPR010994">
    <property type="entry name" value="RuvA_2-like"/>
</dbReference>
<keyword evidence="2" id="KW-0479">Metal-binding</keyword>
<dbReference type="Pfam" id="PF04002">
    <property type="entry name" value="RadC"/>
    <property type="match status" value="1"/>
</dbReference>
<dbReference type="Gene3D" id="3.40.140.10">
    <property type="entry name" value="Cytidine Deaminase, domain 2"/>
    <property type="match status" value="1"/>
</dbReference>
<keyword evidence="3" id="KW-0378">Hydrolase</keyword>
<evidence type="ECO:0000313" key="8">
    <source>
        <dbReference type="EMBL" id="SBV93890.1"/>
    </source>
</evidence>
<dbReference type="GO" id="GO:0008237">
    <property type="term" value="F:metallopeptidase activity"/>
    <property type="evidence" value="ECO:0007669"/>
    <property type="project" value="UniProtKB-KW"/>
</dbReference>
<proteinExistence type="inferred from homology"/>
<dbReference type="PROSITE" id="PS50249">
    <property type="entry name" value="MPN"/>
    <property type="match status" value="1"/>
</dbReference>
<keyword evidence="1" id="KW-0645">Protease</keyword>
<dbReference type="GO" id="GO:0006508">
    <property type="term" value="P:proteolysis"/>
    <property type="evidence" value="ECO:0007669"/>
    <property type="project" value="UniProtKB-KW"/>
</dbReference>
<dbReference type="EMBL" id="FLUP01000001">
    <property type="protein sequence ID" value="SBV93890.1"/>
    <property type="molecule type" value="Genomic_DNA"/>
</dbReference>
<evidence type="ECO:0000259" key="7">
    <source>
        <dbReference type="PROSITE" id="PS50249"/>
    </source>
</evidence>
<dbReference type="Gene3D" id="1.10.150.20">
    <property type="entry name" value="5' to 3' exonuclease, C-terminal subdomain"/>
    <property type="match status" value="1"/>
</dbReference>
<protein>
    <submittedName>
        <fullName evidence="8">DNA repair protein RadC</fullName>
    </submittedName>
</protein>
<dbReference type="NCBIfam" id="TIGR00608">
    <property type="entry name" value="radc"/>
    <property type="match status" value="1"/>
</dbReference>
<accession>A0A212J390</accession>